<proteinExistence type="predicted"/>
<accession>A0ACC2KYY8</accession>
<sequence length="1251" mass="138025">MEQEEKSERPCCLSHAFFTEALRNPSRIAVVHASGASRICKESGARIHDPNFDDAELFDRCRESSSPPVYSGDECFTYADVLSAVDSLSSQIRHVLDGGDDPDVVRPKGYFHGKLTANNRISESPTSVGLTGQLANGSQCTCQPSASPSFSCNEGTSTETHEQSAVAGTPQVVGILIVPSVEYIVAVLSVLRCGEAFLPLDPYWPKDRILSIVSSSKVGLLIKCTSSFGTSGSHLIESAEWLQDQSCSVLCMSIRRNSKEKFGRSNLPWPCENRNPRMFCYSMYTSGSTGKPKGVYGTEKGLLNRFLWMQALFPLHEGDILIFKTSVSFVDHLQEFLSAVLTCTPLIIPPFHMLKENPLYLVNFLKVYCVSRLTAVPSLMRVILPAMQGPHKMQIKESLRVLVLSGEVLPISLWEILHKLLPETSILNLYGSTEVSGDCMYFDCKNMPLILETEVLTSIPIGIPISNCDIVLVGETDEPDEGEIHVGGSCLCAGYTCYPVILSSNNVVSLQDDGPFYGIVRDSGSLLYFRTGDFARRLQSGNFVFLGRKDRIVKVNGQRVALEEIENILREHSNVVDAAVTFHKGREEHAYLEAYLVLKRKDKEYHLVNGNYVCEGLSFSMRRWLAERLPAVMIPNHYFCTDSFPLSASGKIDYGLLTGSTFARKRARNEIDDYHSASALFQAIKQAFCEALMVERIADFDDFFVMGGNSIAAAHVAHKLGIDMRLLYIFSTPCQLLNALLDRKGSYENMFSFDPSCEAFDNNMIDSDRMTNDIHSIKSHGSSVQMEFGEWAHNFTQKLDTGREGSLSKWDDDSPVSMKSLKTDASVCTTSSGTAWLSFFSLPAVSSFSRCNKVMYERNLEVNNGHQECSSVEIPRNENKVMQEMWKVHLRSCVDASPLVVFKDGDVSLLIGSHSYLFLCVNALSGLVRWEVKLEGRVECSAAITGDFSQVVVGCYKGKIYFLDFMSGSISWIFQTGGEVKSQPVVDKYRNVIWCGSHDHNLYALDYKHHCCVYTVSCGGSIYGSPAIDLTSNKLYVASTSGRVTAISIKAIPFNVAWLCELGAPIFGSLSISSLNGNVICCLVDGHVVALDSSGSIIWKAITGGPIFAGPCISSALPSQVLVCCRNGSIYSFELEGGDILWEYQIGDPITSAAYVDENIQLIFDSSCPSDRLACICSCSGSIYVLRISQKTVRERSQCLETPTDQFVQKFASIDLPGDIFSSPVMIGGRIFVGCRDDNVHCIDVKFSSHL</sequence>
<protein>
    <submittedName>
        <fullName evidence="1">Uncharacterized protein</fullName>
    </submittedName>
</protein>
<evidence type="ECO:0000313" key="2">
    <source>
        <dbReference type="Proteomes" id="UP001234297"/>
    </source>
</evidence>
<dbReference type="Proteomes" id="UP001234297">
    <property type="component" value="Chromosome 6"/>
</dbReference>
<comment type="caution">
    <text evidence="1">The sequence shown here is derived from an EMBL/GenBank/DDBJ whole genome shotgun (WGS) entry which is preliminary data.</text>
</comment>
<name>A0ACC2KYY8_PERAE</name>
<organism evidence="1 2">
    <name type="scientific">Persea americana</name>
    <name type="common">Avocado</name>
    <dbReference type="NCBI Taxonomy" id="3435"/>
    <lineage>
        <taxon>Eukaryota</taxon>
        <taxon>Viridiplantae</taxon>
        <taxon>Streptophyta</taxon>
        <taxon>Embryophyta</taxon>
        <taxon>Tracheophyta</taxon>
        <taxon>Spermatophyta</taxon>
        <taxon>Magnoliopsida</taxon>
        <taxon>Magnoliidae</taxon>
        <taxon>Laurales</taxon>
        <taxon>Lauraceae</taxon>
        <taxon>Persea</taxon>
    </lineage>
</organism>
<keyword evidence="2" id="KW-1185">Reference proteome</keyword>
<dbReference type="EMBL" id="CM056814">
    <property type="protein sequence ID" value="KAJ8626042.1"/>
    <property type="molecule type" value="Genomic_DNA"/>
</dbReference>
<gene>
    <name evidence="1" type="ORF">MRB53_019349</name>
</gene>
<evidence type="ECO:0000313" key="1">
    <source>
        <dbReference type="EMBL" id="KAJ8626042.1"/>
    </source>
</evidence>
<reference evidence="1 2" key="1">
    <citation type="journal article" date="2022" name="Hortic Res">
        <title>A haplotype resolved chromosomal level avocado genome allows analysis of novel avocado genes.</title>
        <authorList>
            <person name="Nath O."/>
            <person name="Fletcher S.J."/>
            <person name="Hayward A."/>
            <person name="Shaw L.M."/>
            <person name="Masouleh A.K."/>
            <person name="Furtado A."/>
            <person name="Henry R.J."/>
            <person name="Mitter N."/>
        </authorList>
    </citation>
    <scope>NUCLEOTIDE SEQUENCE [LARGE SCALE GENOMIC DNA]</scope>
    <source>
        <strain evidence="2">cv. Hass</strain>
    </source>
</reference>